<protein>
    <submittedName>
        <fullName evidence="1">Uncharacterized protein</fullName>
    </submittedName>
</protein>
<name>A0A381XV02_9ZZZZ</name>
<dbReference type="EMBL" id="UINC01016465">
    <property type="protein sequence ID" value="SVA68535.1"/>
    <property type="molecule type" value="Genomic_DNA"/>
</dbReference>
<dbReference type="AlphaFoldDB" id="A0A381XV02"/>
<accession>A0A381XV02</accession>
<organism evidence="1">
    <name type="scientific">marine metagenome</name>
    <dbReference type="NCBI Taxonomy" id="408172"/>
    <lineage>
        <taxon>unclassified sequences</taxon>
        <taxon>metagenomes</taxon>
        <taxon>ecological metagenomes</taxon>
    </lineage>
</organism>
<feature type="non-terminal residue" evidence="1">
    <location>
        <position position="1"/>
    </location>
</feature>
<evidence type="ECO:0000313" key="1">
    <source>
        <dbReference type="EMBL" id="SVA68535.1"/>
    </source>
</evidence>
<sequence>VLDSVVKFVINSVIKFWQRRLGCPGSGGWNNPSPKRRPMPVPLNLTNPAHNFERGFRLWFLNMIAAIM</sequence>
<reference evidence="1" key="1">
    <citation type="submission" date="2018-05" db="EMBL/GenBank/DDBJ databases">
        <authorList>
            <person name="Lanie J.A."/>
            <person name="Ng W.-L."/>
            <person name="Kazmierczak K.M."/>
            <person name="Andrzejewski T.M."/>
            <person name="Davidsen T.M."/>
            <person name="Wayne K.J."/>
            <person name="Tettelin H."/>
            <person name="Glass J.I."/>
            <person name="Rusch D."/>
            <person name="Podicherti R."/>
            <person name="Tsui H.-C.T."/>
            <person name="Winkler M.E."/>
        </authorList>
    </citation>
    <scope>NUCLEOTIDE SEQUENCE</scope>
</reference>
<proteinExistence type="predicted"/>
<gene>
    <name evidence="1" type="ORF">METZ01_LOCUS121389</name>
</gene>